<evidence type="ECO:0000313" key="2">
    <source>
        <dbReference type="Proteomes" id="UP000429607"/>
    </source>
</evidence>
<accession>A0A6A3JJ70</accession>
<comment type="caution">
    <text evidence="1">The sequence shown here is derived from an EMBL/GenBank/DDBJ whole genome shotgun (WGS) entry which is preliminary data.</text>
</comment>
<organism evidence="1 2">
    <name type="scientific">Phytophthora rubi</name>
    <dbReference type="NCBI Taxonomy" id="129364"/>
    <lineage>
        <taxon>Eukaryota</taxon>
        <taxon>Sar</taxon>
        <taxon>Stramenopiles</taxon>
        <taxon>Oomycota</taxon>
        <taxon>Peronosporomycetes</taxon>
        <taxon>Peronosporales</taxon>
        <taxon>Peronosporaceae</taxon>
        <taxon>Phytophthora</taxon>
    </lineage>
</organism>
<evidence type="ECO:0000313" key="1">
    <source>
        <dbReference type="EMBL" id="KAE8993578.1"/>
    </source>
</evidence>
<dbReference type="Proteomes" id="UP000429607">
    <property type="component" value="Unassembled WGS sequence"/>
</dbReference>
<evidence type="ECO:0008006" key="3">
    <source>
        <dbReference type="Google" id="ProtNLM"/>
    </source>
</evidence>
<dbReference type="AlphaFoldDB" id="A0A6A3JJ70"/>
<dbReference type="InterPro" id="IPR012337">
    <property type="entry name" value="RNaseH-like_sf"/>
</dbReference>
<sequence>MFNGTLARRLLSISPLDDGSHTEDVQIDHFKRVLDLYNKALHIVLIIVGNNCATNRAIVTKMCVPLVGCANHRLNLAVQAFHRSCETELDQVNALMVQLRQPNNSAELAKFTDLRPIKRNAARWSSTREMVERYLRIRGDIRKVEVVEDLVLSASVHRKLAALVEDLRDFDSVFKKLQGEATTMANTRLLFSSLLERYPEMDSHLDPVSSIIHPLTFENAVVKVANGVSLTSVDAKSVTRFVTNLPVVDEKRKKSRAPGFATTVLLEGAVPRRAGRSFVVYDALLTKISPTSNACERLFLQTKLILTPQRGRLAYANFEVITFSRANIDMWSASTLVEVARAE</sequence>
<dbReference type="EMBL" id="QXFV01002058">
    <property type="protein sequence ID" value="KAE8993578.1"/>
    <property type="molecule type" value="Genomic_DNA"/>
</dbReference>
<proteinExistence type="predicted"/>
<name>A0A6A3JJ70_9STRA</name>
<dbReference type="SUPFAM" id="SSF53098">
    <property type="entry name" value="Ribonuclease H-like"/>
    <property type="match status" value="1"/>
</dbReference>
<gene>
    <name evidence="1" type="ORF">PR001_g20635</name>
</gene>
<dbReference type="PANTHER" id="PTHR40866">
    <property type="entry name" value="BED-TYPE DOMAIN-CONTAINING PROTEIN"/>
    <property type="match status" value="1"/>
</dbReference>
<dbReference type="PANTHER" id="PTHR40866:SF1">
    <property type="entry name" value="BED-TYPE DOMAIN-CONTAINING PROTEIN"/>
    <property type="match status" value="1"/>
</dbReference>
<protein>
    <recommendedName>
        <fullName evidence="3">HAT C-terminal dimerisation domain-containing protein</fullName>
    </recommendedName>
</protein>
<reference evidence="1 2" key="1">
    <citation type="submission" date="2018-09" db="EMBL/GenBank/DDBJ databases">
        <title>Genomic investigation of the strawberry pathogen Phytophthora fragariae indicates pathogenicity is determined by transcriptional variation in three key races.</title>
        <authorList>
            <person name="Adams T.M."/>
            <person name="Armitage A.D."/>
            <person name="Sobczyk M.K."/>
            <person name="Bates H.J."/>
            <person name="Dunwell J.M."/>
            <person name="Nellist C.F."/>
            <person name="Harrison R.J."/>
        </authorList>
    </citation>
    <scope>NUCLEOTIDE SEQUENCE [LARGE SCALE GENOMIC DNA]</scope>
    <source>
        <strain evidence="1 2">SCRP249</strain>
    </source>
</reference>